<evidence type="ECO:0000256" key="1">
    <source>
        <dbReference type="SAM" id="MobiDB-lite"/>
    </source>
</evidence>
<dbReference type="KEGG" id="cel:CELE_F31A3.2"/>
<dbReference type="Proteomes" id="UP000001940">
    <property type="component" value="Chromosome X"/>
</dbReference>
<dbReference type="PROSITE" id="PS50888">
    <property type="entry name" value="BHLH"/>
    <property type="match status" value="1"/>
</dbReference>
<dbReference type="AGR" id="WB:WBGene00001967"/>
<dbReference type="OrthoDB" id="5909477at2759"/>
<dbReference type="AlphaFoldDB" id="Q19918"/>
<dbReference type="SMR" id="Q19918"/>
<dbReference type="InterPro" id="IPR036638">
    <property type="entry name" value="HLH_DNA-bd_sf"/>
</dbReference>
<evidence type="ECO:0000259" key="2">
    <source>
        <dbReference type="PROSITE" id="PS50888"/>
    </source>
</evidence>
<feature type="domain" description="BHLH" evidence="2">
    <location>
        <begin position="19"/>
        <end position="72"/>
    </location>
</feature>
<dbReference type="EMBL" id="BX284606">
    <property type="protein sequence ID" value="CCD70294.1"/>
    <property type="molecule type" value="Genomic_DNA"/>
</dbReference>
<dbReference type="HOGENOM" id="CLU_1162055_0_0_1"/>
<dbReference type="OMA" id="EFLIMND"/>
<dbReference type="RefSeq" id="NP_510838.2">
    <property type="nucleotide sequence ID" value="NM_078437.3"/>
</dbReference>
<dbReference type="Pfam" id="PF00010">
    <property type="entry name" value="HLH"/>
    <property type="match status" value="2"/>
</dbReference>
<dbReference type="GO" id="GO:0046983">
    <property type="term" value="F:protein dimerization activity"/>
    <property type="evidence" value="ECO:0007669"/>
    <property type="project" value="InterPro"/>
</dbReference>
<protein>
    <submittedName>
        <fullName evidence="3">BHLH domain-containing protein</fullName>
    </submittedName>
</protein>
<evidence type="ECO:0000313" key="3">
    <source>
        <dbReference type="EMBL" id="CCD70294.1"/>
    </source>
</evidence>
<dbReference type="SUPFAM" id="SSF47459">
    <property type="entry name" value="HLH, helix-loop-helix DNA-binding domain"/>
    <property type="match status" value="2"/>
</dbReference>
<feature type="compositionally biased region" description="Acidic residues" evidence="1">
    <location>
        <begin position="230"/>
        <end position="239"/>
    </location>
</feature>
<dbReference type="InParanoid" id="Q19918"/>
<organism evidence="3 4">
    <name type="scientific">Caenorhabditis elegans</name>
    <dbReference type="NCBI Taxonomy" id="6239"/>
    <lineage>
        <taxon>Eukaryota</taxon>
        <taxon>Metazoa</taxon>
        <taxon>Ecdysozoa</taxon>
        <taxon>Nematoda</taxon>
        <taxon>Chromadorea</taxon>
        <taxon>Rhabditida</taxon>
        <taxon>Rhabditina</taxon>
        <taxon>Rhabditomorpha</taxon>
        <taxon>Rhabditoidea</taxon>
        <taxon>Rhabditidae</taxon>
        <taxon>Peloderinae</taxon>
        <taxon>Caenorhabditis</taxon>
    </lineage>
</organism>
<dbReference type="WormBase" id="F31A3.2">
    <property type="protein sequence ID" value="CE43458"/>
    <property type="gene ID" value="WBGene00001967"/>
    <property type="gene designation" value="hlh-28"/>
</dbReference>
<dbReference type="PhylomeDB" id="Q19918"/>
<evidence type="ECO:0000313" key="4">
    <source>
        <dbReference type="Proteomes" id="UP000001940"/>
    </source>
</evidence>
<dbReference type="GO" id="GO:0005634">
    <property type="term" value="C:nucleus"/>
    <property type="evidence" value="ECO:0000318"/>
    <property type="project" value="GO_Central"/>
</dbReference>
<dbReference type="PaxDb" id="6239-F31A3.2"/>
<sequence length="239" mass="27539">MPKVHQATFPKASVHSVPYNQTRKSVSERKRRDEINELLENLKTIVQNPSDSNEKISHETILFRVFERVSGVDLETKFNSTVDIPKAEGNTKEEKQKVKTKREQIRRSKQDICYTELGNFVHKNRLGNTEQRNKLERVTVLQIILEYICQMPEQSEAIEKENSPMYPVYLEPTKCISPEQSVASPSPFLFSNTLAFFNQVAQLHFIAKLQAMLPPTPVQTPEAHMKEQTNEEEDIDIIG</sequence>
<dbReference type="FunCoup" id="Q19918">
    <property type="interactions" value="1073"/>
</dbReference>
<dbReference type="Bgee" id="WBGene00001967">
    <property type="expression patterns" value="Expressed in embryo"/>
</dbReference>
<dbReference type="Gene3D" id="4.10.280.10">
    <property type="entry name" value="Helix-loop-helix DNA-binding domain"/>
    <property type="match status" value="1"/>
</dbReference>
<name>Q19918_CAEEL</name>
<dbReference type="SMART" id="SM00353">
    <property type="entry name" value="HLH"/>
    <property type="match status" value="2"/>
</dbReference>
<dbReference type="GeneID" id="185134"/>
<gene>
    <name evidence="3 5" type="primary">hlh-28</name>
    <name evidence="3" type="ORF">CELE_F31A3.2</name>
    <name evidence="5" type="ORF">F31A3.2</name>
</gene>
<dbReference type="UCSC" id="F31A3.2">
    <property type="organism name" value="c. elegans"/>
</dbReference>
<reference evidence="3 4" key="1">
    <citation type="journal article" date="1998" name="Science">
        <title>Genome sequence of the nematode C. elegans: a platform for investigating biology.</title>
        <authorList>
            <consortium name="The C. elegans sequencing consortium"/>
            <person name="Sulson J.E."/>
            <person name="Waterston R."/>
        </authorList>
    </citation>
    <scope>NUCLEOTIDE SEQUENCE [LARGE SCALE GENOMIC DNA]</scope>
    <source>
        <strain evidence="3 4">Bristol N2</strain>
    </source>
</reference>
<dbReference type="CTD" id="185134"/>
<evidence type="ECO:0000313" key="5">
    <source>
        <dbReference type="WormBase" id="F31A3.2"/>
    </source>
</evidence>
<feature type="region of interest" description="Disordered" evidence="1">
    <location>
        <begin position="219"/>
        <end position="239"/>
    </location>
</feature>
<keyword evidence="4" id="KW-1185">Reference proteome</keyword>
<accession>Q19918</accession>
<dbReference type="GO" id="GO:0000978">
    <property type="term" value="F:RNA polymerase II cis-regulatory region sequence-specific DNA binding"/>
    <property type="evidence" value="ECO:0000318"/>
    <property type="project" value="GO_Central"/>
</dbReference>
<dbReference type="InterPro" id="IPR011598">
    <property type="entry name" value="bHLH_dom"/>
</dbReference>
<dbReference type="STRING" id="6239.F31A3.2.1"/>
<dbReference type="GO" id="GO:0006357">
    <property type="term" value="P:regulation of transcription by RNA polymerase II"/>
    <property type="evidence" value="ECO:0000318"/>
    <property type="project" value="GO_Central"/>
</dbReference>
<proteinExistence type="predicted"/>
<dbReference type="GO" id="GO:0000981">
    <property type="term" value="F:DNA-binding transcription factor activity, RNA polymerase II-specific"/>
    <property type="evidence" value="ECO:0000318"/>
    <property type="project" value="GO_Central"/>
</dbReference>